<dbReference type="InterPro" id="IPR027417">
    <property type="entry name" value="P-loop_NTPase"/>
</dbReference>
<dbReference type="EC" id="2.8.2.-" evidence="3"/>
<dbReference type="AlphaFoldDB" id="A0A8T0CGG4"/>
<name>A0A8T0CGG4_CORYI</name>
<dbReference type="Proteomes" id="UP000806378">
    <property type="component" value="Unassembled WGS sequence"/>
</dbReference>
<keyword evidence="2 3" id="KW-0808">Transferase</keyword>
<dbReference type="InterPro" id="IPR000863">
    <property type="entry name" value="Sulfotransferase_dom"/>
</dbReference>
<accession>A0A8T0CGG4</accession>
<evidence type="ECO:0000259" key="4">
    <source>
        <dbReference type="Pfam" id="PF00685"/>
    </source>
</evidence>
<protein>
    <recommendedName>
        <fullName evidence="3">Sulfotransferase</fullName>
        <ecNumber evidence="3">2.8.2.-</ecNumber>
    </recommendedName>
</protein>
<dbReference type="Pfam" id="PF00685">
    <property type="entry name" value="Sulfotransfer_1"/>
    <property type="match status" value="1"/>
</dbReference>
<dbReference type="EMBL" id="MU092118">
    <property type="protein sequence ID" value="KAF7846690.1"/>
    <property type="molecule type" value="Genomic_DNA"/>
</dbReference>
<comment type="caution">
    <text evidence="5">The sequence shown here is derived from an EMBL/GenBank/DDBJ whole genome shotgun (WGS) entry which is preliminary data.</text>
</comment>
<feature type="domain" description="Sulfotransferase" evidence="4">
    <location>
        <begin position="40"/>
        <end position="289"/>
    </location>
</feature>
<dbReference type="SUPFAM" id="SSF52540">
    <property type="entry name" value="P-loop containing nucleoside triphosphate hydrolases"/>
    <property type="match status" value="1"/>
</dbReference>
<proteinExistence type="inferred from homology"/>
<dbReference type="GO" id="GO:0008146">
    <property type="term" value="F:sulfotransferase activity"/>
    <property type="evidence" value="ECO:0007669"/>
    <property type="project" value="InterPro"/>
</dbReference>
<gene>
    <name evidence="5" type="ORF">BT93_L3910</name>
</gene>
<evidence type="ECO:0000313" key="5">
    <source>
        <dbReference type="EMBL" id="KAF7846690.1"/>
    </source>
</evidence>
<evidence type="ECO:0000256" key="1">
    <source>
        <dbReference type="ARBA" id="ARBA00005771"/>
    </source>
</evidence>
<dbReference type="Gramene" id="rna-gnl|WGS:JABURB|Cocit.L3910.1">
    <property type="protein sequence ID" value="cds-KAF7846690.1"/>
    <property type="gene ID" value="gene-BT93_L3910"/>
</dbReference>
<comment type="similarity">
    <text evidence="1 3">Belongs to the sulfotransferase 1 family.</text>
</comment>
<dbReference type="Gene3D" id="3.40.50.300">
    <property type="entry name" value="P-loop containing nucleotide triphosphate hydrolases"/>
    <property type="match status" value="1"/>
</dbReference>
<sequence length="296" mass="34320">MEYHQEEMDELIASLPKEKAFLAPSLCLYQNFWFPVTPQPKTGTTWLKALVFSIVNRHRFNPSNTPLLASNPHELVPFLEFTLYANNAKPNLDDFPKPRIFSTHLPYSCLPESMKRSNCQVIYISHNPLDTVVSSWHFFKSLVQSENQPERSMEEHFETFCQGITGFGPFWDHTVGYWNESLEKPHKVLFLKYEDLKEDVVAQVKKVAEFVGLPFSLGEEKEGVAQEIAETCSLRKLKDLEVNKTGKFMPNFENRSYFRKGEVGDWVNYLSPPMVACLRRIMEEKMSPFGLEFKTC</sequence>
<dbReference type="PANTHER" id="PTHR11783">
    <property type="entry name" value="SULFOTRANSFERASE SULT"/>
    <property type="match status" value="1"/>
</dbReference>
<dbReference type="OrthoDB" id="205623at2759"/>
<organism evidence="5 6">
    <name type="scientific">Corymbia citriodora subsp. variegata</name>
    <dbReference type="NCBI Taxonomy" id="360336"/>
    <lineage>
        <taxon>Eukaryota</taxon>
        <taxon>Viridiplantae</taxon>
        <taxon>Streptophyta</taxon>
        <taxon>Embryophyta</taxon>
        <taxon>Tracheophyta</taxon>
        <taxon>Spermatophyta</taxon>
        <taxon>Magnoliopsida</taxon>
        <taxon>eudicotyledons</taxon>
        <taxon>Gunneridae</taxon>
        <taxon>Pentapetalae</taxon>
        <taxon>rosids</taxon>
        <taxon>malvids</taxon>
        <taxon>Myrtales</taxon>
        <taxon>Myrtaceae</taxon>
        <taxon>Myrtoideae</taxon>
        <taxon>Eucalypteae</taxon>
        <taxon>Corymbia</taxon>
    </lineage>
</organism>
<evidence type="ECO:0000256" key="2">
    <source>
        <dbReference type="ARBA" id="ARBA00022679"/>
    </source>
</evidence>
<evidence type="ECO:0000313" key="6">
    <source>
        <dbReference type="Proteomes" id="UP000806378"/>
    </source>
</evidence>
<evidence type="ECO:0000256" key="3">
    <source>
        <dbReference type="RuleBase" id="RU361155"/>
    </source>
</evidence>
<reference evidence="5" key="1">
    <citation type="submission" date="2020-05" db="EMBL/GenBank/DDBJ databases">
        <title>WGS assembly of Corymbia citriodora subspecies variegata.</title>
        <authorList>
            <person name="Barry K."/>
            <person name="Hundley H."/>
            <person name="Shu S."/>
            <person name="Jenkins J."/>
            <person name="Grimwood J."/>
            <person name="Baten A."/>
        </authorList>
    </citation>
    <scope>NUCLEOTIDE SEQUENCE</scope>
    <source>
        <strain evidence="5">CV2-018</strain>
    </source>
</reference>
<keyword evidence="6" id="KW-1185">Reference proteome</keyword>